<dbReference type="Proteomes" id="UP001460202">
    <property type="component" value="Unassembled WGS sequence"/>
</dbReference>
<reference evidence="2 3" key="1">
    <citation type="submission" date="2024-03" db="EMBL/GenBank/DDBJ databases">
        <title>Human intestinal bacterial collection.</title>
        <authorList>
            <person name="Pauvert C."/>
            <person name="Hitch T.C.A."/>
            <person name="Clavel T."/>
        </authorList>
    </citation>
    <scope>NUCLEOTIDE SEQUENCE [LARGE SCALE GENOMIC DNA]</scope>
    <source>
        <strain evidence="2 3">CLA-KB-H122</strain>
    </source>
</reference>
<accession>A0ABV1GZK7</accession>
<evidence type="ECO:0000313" key="3">
    <source>
        <dbReference type="Proteomes" id="UP001460202"/>
    </source>
</evidence>
<dbReference type="NCBIfam" id="NF033547">
    <property type="entry name" value="transpos_IS1595"/>
    <property type="match status" value="1"/>
</dbReference>
<evidence type="ECO:0000313" key="2">
    <source>
        <dbReference type="EMBL" id="MEQ2545508.1"/>
    </source>
</evidence>
<dbReference type="PANTHER" id="PTHR47163">
    <property type="entry name" value="DDE_TNP_IS1595 DOMAIN-CONTAINING PROTEIN"/>
    <property type="match status" value="1"/>
</dbReference>
<gene>
    <name evidence="2" type="ORF">WMO46_11190</name>
</gene>
<dbReference type="RefSeq" id="WP_349094386.1">
    <property type="nucleotide sequence ID" value="NZ_JBBMFL010000013.1"/>
</dbReference>
<feature type="domain" description="ISXO2-like transposase" evidence="1">
    <location>
        <begin position="65"/>
        <end position="203"/>
    </location>
</feature>
<dbReference type="SMART" id="SM01126">
    <property type="entry name" value="DDE_Tnp_IS1595"/>
    <property type="match status" value="1"/>
</dbReference>
<comment type="caution">
    <text evidence="2">The sequence shown here is derived from an EMBL/GenBank/DDBJ whole genome shotgun (WGS) entry which is preliminary data.</text>
</comment>
<dbReference type="Pfam" id="PF12762">
    <property type="entry name" value="DDE_Tnp_IS1595"/>
    <property type="match status" value="1"/>
</dbReference>
<dbReference type="EMBL" id="JBBMFL010000013">
    <property type="protein sequence ID" value="MEQ2545508.1"/>
    <property type="molecule type" value="Genomic_DNA"/>
</dbReference>
<dbReference type="InterPro" id="IPR053164">
    <property type="entry name" value="IS1016-like_transposase"/>
</dbReference>
<proteinExistence type="predicted"/>
<evidence type="ECO:0000259" key="1">
    <source>
        <dbReference type="SMART" id="SM01126"/>
    </source>
</evidence>
<dbReference type="PANTHER" id="PTHR47163:SF2">
    <property type="entry name" value="SI:DKEY-17M8.2"/>
    <property type="match status" value="1"/>
</dbReference>
<keyword evidence="3" id="KW-1185">Reference proteome</keyword>
<organism evidence="2 3">
    <name type="scientific">Alistipes intestinihominis</name>
    <dbReference type="NCBI Taxonomy" id="3133172"/>
    <lineage>
        <taxon>Bacteria</taxon>
        <taxon>Pseudomonadati</taxon>
        <taxon>Bacteroidota</taxon>
        <taxon>Bacteroidia</taxon>
        <taxon>Bacteroidales</taxon>
        <taxon>Rikenellaceae</taxon>
        <taxon>Alistipes</taxon>
    </lineage>
</organism>
<dbReference type="InterPro" id="IPR024445">
    <property type="entry name" value="Tnp_ISXO2-like"/>
</dbReference>
<name>A0ABV1GZK7_9BACT</name>
<protein>
    <submittedName>
        <fullName evidence="2">IS1595 family transposase</fullName>
    </submittedName>
</protein>
<sequence length="230" mass="26400">MTTGTIYEGSNIPLQKWLLTFYLLSASKKGISSCELAKIIGVTQCTAWHLLHKIRLSHCHAVEKQLQGIVECDETYVGGRHKGKRGRGAEKSAVFGAVERKGNITVTPVENAKRKTLDPIIRRKVTPGSCIMSDEWPAYNKLRDDYTHKVVKHKRKEYVRGQVHTNTIEGAWSHLKRTLLGTYHRPSKKHLGKYCAEFEFNYNTRDNLPETKFRKIVHRNNIRVKYADIV</sequence>